<dbReference type="Pfam" id="PF08450">
    <property type="entry name" value="SGL"/>
    <property type="match status" value="1"/>
</dbReference>
<keyword evidence="3" id="KW-0862">Zinc</keyword>
<dbReference type="EMBL" id="VFOK01000002">
    <property type="protein sequence ID" value="TQL28989.1"/>
    <property type="molecule type" value="Genomic_DNA"/>
</dbReference>
<proteinExistence type="inferred from homology"/>
<dbReference type="GO" id="GO:0019853">
    <property type="term" value="P:L-ascorbic acid biosynthetic process"/>
    <property type="evidence" value="ECO:0007669"/>
    <property type="project" value="TreeGrafter"/>
</dbReference>
<dbReference type="Gene3D" id="2.120.10.30">
    <property type="entry name" value="TolB, C-terminal domain"/>
    <property type="match status" value="1"/>
</dbReference>
<dbReference type="PANTHER" id="PTHR10907">
    <property type="entry name" value="REGUCALCIN"/>
    <property type="match status" value="1"/>
</dbReference>
<organism evidence="5 6">
    <name type="scientific">Barrientosiimonas humi</name>
    <dbReference type="NCBI Taxonomy" id="999931"/>
    <lineage>
        <taxon>Bacteria</taxon>
        <taxon>Bacillati</taxon>
        <taxon>Actinomycetota</taxon>
        <taxon>Actinomycetes</taxon>
        <taxon>Micrococcales</taxon>
        <taxon>Dermacoccaceae</taxon>
        <taxon>Barrientosiimonas</taxon>
    </lineage>
</organism>
<dbReference type="GO" id="GO:0005509">
    <property type="term" value="F:calcium ion binding"/>
    <property type="evidence" value="ECO:0007669"/>
    <property type="project" value="TreeGrafter"/>
</dbReference>
<evidence type="ECO:0000313" key="6">
    <source>
        <dbReference type="Proteomes" id="UP000318336"/>
    </source>
</evidence>
<evidence type="ECO:0000256" key="1">
    <source>
        <dbReference type="ARBA" id="ARBA00008853"/>
    </source>
</evidence>
<feature type="binding site" evidence="3">
    <location>
        <position position="99"/>
    </location>
    <ligand>
        <name>substrate</name>
    </ligand>
</feature>
<name>A0A542WZH5_9MICO</name>
<comment type="similarity">
    <text evidence="1">Belongs to the SMP-30/CGR1 family.</text>
</comment>
<dbReference type="AlphaFoldDB" id="A0A542WZH5"/>
<keyword evidence="3" id="KW-0479">Metal-binding</keyword>
<comment type="cofactor">
    <cofactor evidence="3">
        <name>Zn(2+)</name>
        <dbReference type="ChEBI" id="CHEBI:29105"/>
    </cofactor>
    <text evidence="3">Binds 1 divalent metal cation per subunit.</text>
</comment>
<evidence type="ECO:0000256" key="2">
    <source>
        <dbReference type="PIRSR" id="PIRSR605511-1"/>
    </source>
</evidence>
<dbReference type="SUPFAM" id="SSF63829">
    <property type="entry name" value="Calcium-dependent phosphotriesterase"/>
    <property type="match status" value="1"/>
</dbReference>
<accession>A0A542WZH5</accession>
<feature type="binding site" evidence="3">
    <location>
        <position position="97"/>
    </location>
    <ligand>
        <name>substrate</name>
    </ligand>
</feature>
<dbReference type="InterPro" id="IPR013658">
    <property type="entry name" value="SGL"/>
</dbReference>
<feature type="binding site" evidence="3">
    <location>
        <position position="15"/>
    </location>
    <ligand>
        <name>a divalent metal cation</name>
        <dbReference type="ChEBI" id="CHEBI:60240"/>
    </ligand>
</feature>
<dbReference type="PRINTS" id="PR01790">
    <property type="entry name" value="SMP30FAMILY"/>
</dbReference>
<dbReference type="InterPro" id="IPR011042">
    <property type="entry name" value="6-blade_b-propeller_TolB-like"/>
</dbReference>
<evidence type="ECO:0000259" key="4">
    <source>
        <dbReference type="Pfam" id="PF08450"/>
    </source>
</evidence>
<dbReference type="RefSeq" id="WP_142007748.1">
    <property type="nucleotide sequence ID" value="NZ_CAJTBP010000001.1"/>
</dbReference>
<sequence length="286" mass="29980">MRAEPLSRPHAYHAEGPVWWPEWGGLRYVDMLAGDVLQLGESGSVTRTHVGKVAAALRPRAGGGAVVAGERGFLLGRADDLSDLVAGPDLWSDNGIRFNDGACDPAGAFYCGTMAYAATTGAGSLWRLGADQAPAQQVLTDLTISNGLGWSPDGRTAYLNDTPTRTVSAFDWSAETGLTERRPFVTLGDDVEGNPDGLCVDAEGGVWVALYGGSAVHRYSPEGSLDAVIELEPTQVTACTFGGADLDTLYVTTSRENLSDDEQPLAGSLFACQPGVRGLPALTYAG</sequence>
<feature type="binding site" evidence="3">
    <location>
        <position position="196"/>
    </location>
    <ligand>
        <name>a divalent metal cation</name>
        <dbReference type="ChEBI" id="CHEBI:60240"/>
    </ligand>
</feature>
<reference evidence="5 6" key="1">
    <citation type="submission" date="2019-06" db="EMBL/GenBank/DDBJ databases">
        <title>Sequencing the genomes of 1000 actinobacteria strains.</title>
        <authorList>
            <person name="Klenk H.-P."/>
        </authorList>
    </citation>
    <scope>NUCLEOTIDE SEQUENCE [LARGE SCALE GENOMIC DNA]</scope>
    <source>
        <strain evidence="5 6">DSM 24617</strain>
    </source>
</reference>
<feature type="active site" description="Proton donor/acceptor" evidence="2">
    <location>
        <position position="196"/>
    </location>
</feature>
<dbReference type="PANTHER" id="PTHR10907:SF47">
    <property type="entry name" value="REGUCALCIN"/>
    <property type="match status" value="1"/>
</dbReference>
<protein>
    <submittedName>
        <fullName evidence="5">Sugar lactone lactonase YvrE</fullName>
    </submittedName>
</protein>
<dbReference type="GO" id="GO:0004341">
    <property type="term" value="F:gluconolactonase activity"/>
    <property type="evidence" value="ECO:0007669"/>
    <property type="project" value="TreeGrafter"/>
</dbReference>
<comment type="caution">
    <text evidence="5">The sequence shown here is derived from an EMBL/GenBank/DDBJ whole genome shotgun (WGS) entry which is preliminary data.</text>
</comment>
<gene>
    <name evidence="5" type="ORF">FB554_3302</name>
</gene>
<keyword evidence="6" id="KW-1185">Reference proteome</keyword>
<evidence type="ECO:0000256" key="3">
    <source>
        <dbReference type="PIRSR" id="PIRSR605511-2"/>
    </source>
</evidence>
<dbReference type="Proteomes" id="UP000318336">
    <property type="component" value="Unassembled WGS sequence"/>
</dbReference>
<evidence type="ECO:0000313" key="5">
    <source>
        <dbReference type="EMBL" id="TQL28989.1"/>
    </source>
</evidence>
<dbReference type="OrthoDB" id="2633250at2"/>
<feature type="binding site" evidence="3">
    <location>
        <position position="146"/>
    </location>
    <ligand>
        <name>a divalent metal cation</name>
        <dbReference type="ChEBI" id="CHEBI:60240"/>
    </ligand>
</feature>
<dbReference type="InterPro" id="IPR005511">
    <property type="entry name" value="SMP-30"/>
</dbReference>
<feature type="domain" description="SMP-30/Gluconolactonase/LRE-like region" evidence="4">
    <location>
        <begin position="14"/>
        <end position="254"/>
    </location>
</feature>